<dbReference type="GO" id="GO:0030254">
    <property type="term" value="P:protein secretion by the type III secretion system"/>
    <property type="evidence" value="ECO:0007669"/>
    <property type="project" value="InterPro"/>
</dbReference>
<dbReference type="InterPro" id="IPR003593">
    <property type="entry name" value="AAA+_ATPase"/>
</dbReference>
<dbReference type="InterPro" id="IPR040627">
    <property type="entry name" value="T3SS_ATPase_C"/>
</dbReference>
<dbReference type="NCBIfam" id="TIGR02546">
    <property type="entry name" value="III_secr_ATP"/>
    <property type="match status" value="1"/>
</dbReference>
<dbReference type="InterPro" id="IPR000194">
    <property type="entry name" value="ATPase_F1/V1/A1_a/bsu_nucl-bd"/>
</dbReference>
<dbReference type="NCBIfam" id="NF005295">
    <property type="entry name" value="PRK06820.1"/>
    <property type="match status" value="1"/>
</dbReference>
<dbReference type="GO" id="GO:0005524">
    <property type="term" value="F:ATP binding"/>
    <property type="evidence" value="ECO:0007669"/>
    <property type="project" value="UniProtKB-KW"/>
</dbReference>
<dbReference type="InterPro" id="IPR020003">
    <property type="entry name" value="ATPase_a/bsu_AS"/>
</dbReference>
<proteinExistence type="inferred from homology"/>
<dbReference type="InterPro" id="IPR027417">
    <property type="entry name" value="P-loop_NTPase"/>
</dbReference>
<accession>A0AAX2M8M0</accession>
<dbReference type="Gene3D" id="3.40.50.12240">
    <property type="match status" value="1"/>
</dbReference>
<dbReference type="GO" id="GO:0016887">
    <property type="term" value="F:ATP hydrolysis activity"/>
    <property type="evidence" value="ECO:0007669"/>
    <property type="project" value="InterPro"/>
</dbReference>
<dbReference type="Pfam" id="PF00006">
    <property type="entry name" value="ATP-synt_ab"/>
    <property type="match status" value="1"/>
</dbReference>
<evidence type="ECO:0000256" key="3">
    <source>
        <dbReference type="ARBA" id="ARBA00022490"/>
    </source>
</evidence>
<evidence type="ECO:0000256" key="8">
    <source>
        <dbReference type="ARBA" id="ARBA00023026"/>
    </source>
</evidence>
<protein>
    <recommendedName>
        <fullName evidence="10">protein-secreting ATPase</fullName>
        <ecNumber evidence="10">7.4.2.8</ecNumber>
    </recommendedName>
</protein>
<dbReference type="PANTHER" id="PTHR15184">
    <property type="entry name" value="ATP SYNTHASE"/>
    <property type="match status" value="1"/>
</dbReference>
<evidence type="ECO:0000256" key="6">
    <source>
        <dbReference type="ARBA" id="ARBA00022927"/>
    </source>
</evidence>
<name>A0AAX2M8M0_CHRVL</name>
<dbReference type="PANTHER" id="PTHR15184:SF62">
    <property type="entry name" value="SPI-2 TYPE 3 SECRETION SYSTEM ATPASE"/>
    <property type="match status" value="1"/>
</dbReference>
<evidence type="ECO:0000313" key="14">
    <source>
        <dbReference type="Proteomes" id="UP000254029"/>
    </source>
</evidence>
<comment type="caution">
    <text evidence="13">The sequence shown here is derived from an EMBL/GenBank/DDBJ whole genome shotgun (WGS) entry which is preliminary data.</text>
</comment>
<dbReference type="SMART" id="SM00382">
    <property type="entry name" value="AAA"/>
    <property type="match status" value="1"/>
</dbReference>
<dbReference type="InterPro" id="IPR005714">
    <property type="entry name" value="ATPase_T3SS_FliI/YscN"/>
</dbReference>
<dbReference type="AlphaFoldDB" id="A0AAX2M8M0"/>
<dbReference type="RefSeq" id="WP_076228084.1">
    <property type="nucleotide sequence ID" value="NZ_JBHMEH010000107.1"/>
</dbReference>
<keyword evidence="3" id="KW-0963">Cytoplasm</keyword>
<keyword evidence="13" id="KW-0378">Hydrolase</keyword>
<dbReference type="EMBL" id="UIGR01000001">
    <property type="protein sequence ID" value="SUX32266.1"/>
    <property type="molecule type" value="Genomic_DNA"/>
</dbReference>
<dbReference type="GO" id="GO:0030257">
    <property type="term" value="C:type III protein secretion system complex"/>
    <property type="evidence" value="ECO:0007669"/>
    <property type="project" value="InterPro"/>
</dbReference>
<evidence type="ECO:0000256" key="7">
    <source>
        <dbReference type="ARBA" id="ARBA00022967"/>
    </source>
</evidence>
<dbReference type="EC" id="7.4.2.8" evidence="10"/>
<dbReference type="InterPro" id="IPR050053">
    <property type="entry name" value="ATPase_alpha/beta_chains"/>
</dbReference>
<dbReference type="CDD" id="cd01136">
    <property type="entry name" value="ATPase_flagellum-secretory_path_III"/>
    <property type="match status" value="1"/>
</dbReference>
<dbReference type="CDD" id="cd18117">
    <property type="entry name" value="ATP-synt_flagellum-secretory_path_III_N"/>
    <property type="match status" value="1"/>
</dbReference>
<gene>
    <name evidence="13" type="primary">yscN</name>
    <name evidence="13" type="ORF">NCTC8684_01341</name>
</gene>
<dbReference type="GO" id="GO:0046961">
    <property type="term" value="F:proton-transporting ATPase activity, rotational mechanism"/>
    <property type="evidence" value="ECO:0007669"/>
    <property type="project" value="InterPro"/>
</dbReference>
<dbReference type="GO" id="GO:0008564">
    <property type="term" value="F:protein-exporting ATPase activity"/>
    <property type="evidence" value="ECO:0007669"/>
    <property type="project" value="UniProtKB-EC"/>
</dbReference>
<evidence type="ECO:0000256" key="1">
    <source>
        <dbReference type="ARBA" id="ARBA00004496"/>
    </source>
</evidence>
<reference evidence="13 14" key="1">
    <citation type="submission" date="2018-06" db="EMBL/GenBank/DDBJ databases">
        <authorList>
            <consortium name="Pathogen Informatics"/>
            <person name="Doyle S."/>
        </authorList>
    </citation>
    <scope>NUCLEOTIDE SEQUENCE [LARGE SCALE GENOMIC DNA]</scope>
    <source>
        <strain evidence="13 14">NCTC8684</strain>
    </source>
</reference>
<keyword evidence="7" id="KW-1278">Translocase</keyword>
<evidence type="ECO:0000256" key="11">
    <source>
        <dbReference type="ARBA" id="ARBA00034006"/>
    </source>
</evidence>
<dbReference type="Proteomes" id="UP000254029">
    <property type="component" value="Unassembled WGS sequence"/>
</dbReference>
<evidence type="ECO:0000256" key="9">
    <source>
        <dbReference type="ARBA" id="ARBA00024342"/>
    </source>
</evidence>
<keyword evidence="6" id="KW-0653">Protein transport</keyword>
<evidence type="ECO:0000256" key="10">
    <source>
        <dbReference type="ARBA" id="ARBA00024382"/>
    </source>
</evidence>
<keyword evidence="4" id="KW-0547">Nucleotide-binding</keyword>
<evidence type="ECO:0000256" key="4">
    <source>
        <dbReference type="ARBA" id="ARBA00022741"/>
    </source>
</evidence>
<evidence type="ECO:0000256" key="5">
    <source>
        <dbReference type="ARBA" id="ARBA00022840"/>
    </source>
</evidence>
<feature type="domain" description="AAA+ ATPase" evidence="12">
    <location>
        <begin position="166"/>
        <end position="347"/>
    </location>
</feature>
<keyword evidence="8" id="KW-0843">Virulence</keyword>
<keyword evidence="5" id="KW-0067">ATP-binding</keyword>
<comment type="catalytic activity">
    <reaction evidence="11">
        <text>ATP + H2O + cellular proteinSide 1 = ADP + phosphate + cellular proteinSide 2.</text>
        <dbReference type="EC" id="7.4.2.8"/>
    </reaction>
</comment>
<dbReference type="InterPro" id="IPR013380">
    <property type="entry name" value="ATPase_T3SS_SctN"/>
</dbReference>
<organism evidence="13 14">
    <name type="scientific">Chromobacterium violaceum</name>
    <dbReference type="NCBI Taxonomy" id="536"/>
    <lineage>
        <taxon>Bacteria</taxon>
        <taxon>Pseudomonadati</taxon>
        <taxon>Pseudomonadota</taxon>
        <taxon>Betaproteobacteria</taxon>
        <taxon>Neisseriales</taxon>
        <taxon>Chromobacteriaceae</taxon>
        <taxon>Chromobacterium</taxon>
    </lineage>
</organism>
<evidence type="ECO:0000313" key="13">
    <source>
        <dbReference type="EMBL" id="SUX32266.1"/>
    </source>
</evidence>
<keyword evidence="2" id="KW-0813">Transport</keyword>
<dbReference type="GO" id="GO:0005737">
    <property type="term" value="C:cytoplasm"/>
    <property type="evidence" value="ECO:0007669"/>
    <property type="project" value="UniProtKB-SubCell"/>
</dbReference>
<evidence type="ECO:0000259" key="12">
    <source>
        <dbReference type="SMART" id="SM00382"/>
    </source>
</evidence>
<dbReference type="SUPFAM" id="SSF52540">
    <property type="entry name" value="P-loop containing nucleoside triphosphate hydrolases"/>
    <property type="match status" value="1"/>
</dbReference>
<dbReference type="Pfam" id="PF18269">
    <property type="entry name" value="T3SS_ATPase_C"/>
    <property type="match status" value="1"/>
</dbReference>
<dbReference type="FunFam" id="3.40.50.12240:FF:000002">
    <property type="entry name" value="Flagellum-specific ATP synthase FliI"/>
    <property type="match status" value="1"/>
</dbReference>
<comment type="subcellular location">
    <subcellularLocation>
        <location evidence="1">Cytoplasm</location>
    </subcellularLocation>
</comment>
<comment type="similarity">
    <text evidence="9">Belongs to the ATPase alpha/beta chains family. T3SS ATPase subfamily.</text>
</comment>
<sequence length="444" mass="47962">MRLPDIRLIENTLRERLTLAPAPPGQRSGVELFGRVTEIGPTLLKASLPGASLSELCRLEPSGIEAEVVAVTGDHVMLSPFKEPLGVTIGSRVRPSGSPHQLRLGDFLLGRVVDGLGRPLDGSELPVDSELRSLDGPAPNPLTRQLIDTPLPLGVRAIDGLLTCGMGQRVGIFAAAGGGKSTLLGMICDGSLADVIVLALIGERGREVREFLEHTLSEEARSRSIVVVSTSDRPALERLKAAYTATAIAEHFRDQGKNVLLMMDSLTRFARASREIGLAAGEPAAAGGYPPSFFARLPRLLERAGPAEIGSITGIYTVLVEGDNLNEPVADEVRSILDGHIVLSRKLAEANHYPAIDIGASVSRIMGQITSDEHRRQAGKLRRLMAAYKEIELLVRVGEYQPGQDAEADEALERKDAIRQFLCQSVTEKNDFEETLEQLWQTVD</sequence>
<dbReference type="NCBIfam" id="TIGR01026">
    <property type="entry name" value="fliI_yscN"/>
    <property type="match status" value="1"/>
</dbReference>
<evidence type="ECO:0000256" key="2">
    <source>
        <dbReference type="ARBA" id="ARBA00022448"/>
    </source>
</evidence>
<dbReference type="PROSITE" id="PS00152">
    <property type="entry name" value="ATPASE_ALPHA_BETA"/>
    <property type="match status" value="1"/>
</dbReference>
<dbReference type="GO" id="GO:0046933">
    <property type="term" value="F:proton-transporting ATP synthase activity, rotational mechanism"/>
    <property type="evidence" value="ECO:0007669"/>
    <property type="project" value="TreeGrafter"/>
</dbReference>